<dbReference type="PIRSF" id="PIRSF000429">
    <property type="entry name" value="Ac-CoA_Ac_transf"/>
    <property type="match status" value="1"/>
</dbReference>
<dbReference type="PATRIC" id="fig|267850.7.peg.996"/>
<dbReference type="PANTHER" id="PTHR18919">
    <property type="entry name" value="ACETYL-COA C-ACYLTRANSFERASE"/>
    <property type="match status" value="1"/>
</dbReference>
<dbReference type="Proteomes" id="UP000027318">
    <property type="component" value="Unassembled WGS sequence"/>
</dbReference>
<evidence type="ECO:0000259" key="7">
    <source>
        <dbReference type="Pfam" id="PF02803"/>
    </source>
</evidence>
<evidence type="ECO:0000256" key="2">
    <source>
        <dbReference type="ARBA" id="ARBA00022679"/>
    </source>
</evidence>
<dbReference type="STRING" id="267850.ADINL_1002"/>
<evidence type="ECO:0000259" key="6">
    <source>
        <dbReference type="Pfam" id="PF00108"/>
    </source>
</evidence>
<evidence type="ECO:0000256" key="1">
    <source>
        <dbReference type="ARBA" id="ARBA00010982"/>
    </source>
</evidence>
<keyword evidence="3 5" id="KW-0012">Acyltransferase</keyword>
<dbReference type="InterPro" id="IPR020615">
    <property type="entry name" value="Thiolase_acyl_enz_int_AS"/>
</dbReference>
<feature type="domain" description="Thiolase C-terminal" evidence="7">
    <location>
        <begin position="289"/>
        <end position="410"/>
    </location>
</feature>
<dbReference type="PROSITE" id="PS00098">
    <property type="entry name" value="THIOLASE_1"/>
    <property type="match status" value="1"/>
</dbReference>
<evidence type="ECO:0000256" key="4">
    <source>
        <dbReference type="PIRSR" id="PIRSR000429-1"/>
    </source>
</evidence>
<evidence type="ECO:0000256" key="5">
    <source>
        <dbReference type="RuleBase" id="RU003557"/>
    </source>
</evidence>
<dbReference type="Pfam" id="PF00108">
    <property type="entry name" value="Thiolase_N"/>
    <property type="match status" value="1"/>
</dbReference>
<dbReference type="GO" id="GO:0003985">
    <property type="term" value="F:acetyl-CoA C-acetyltransferase activity"/>
    <property type="evidence" value="ECO:0007669"/>
    <property type="project" value="UniProtKB-EC"/>
</dbReference>
<keyword evidence="2 5" id="KW-0808">Transferase</keyword>
<dbReference type="NCBIfam" id="NF006552">
    <property type="entry name" value="PRK09051.1"/>
    <property type="match status" value="1"/>
</dbReference>
<dbReference type="Gene3D" id="3.40.47.10">
    <property type="match status" value="2"/>
</dbReference>
<reference evidence="8 9" key="1">
    <citation type="journal article" date="2005" name="Int. J. Syst. Evol. Microbiol.">
        <title>Nitrincola lacisaponensis gen. nov., sp. nov., a novel alkaliphilic bacterium isolated from an alkaline, saline lake.</title>
        <authorList>
            <person name="Dimitriu P.A."/>
            <person name="Shukla S.K."/>
            <person name="Conradt J."/>
            <person name="Marquez M.C."/>
            <person name="Ventosa A."/>
            <person name="Maglia A."/>
            <person name="Peyton B.M."/>
            <person name="Pinkart H.C."/>
            <person name="Mormile M.R."/>
        </authorList>
    </citation>
    <scope>NUCLEOTIDE SEQUENCE [LARGE SCALE GENOMIC DNA]</scope>
    <source>
        <strain evidence="8 9">4CA</strain>
    </source>
</reference>
<comment type="similarity">
    <text evidence="1 5">Belongs to the thiolase-like superfamily. Thiolase family.</text>
</comment>
<dbReference type="Pfam" id="PF02803">
    <property type="entry name" value="Thiolase_C"/>
    <property type="match status" value="1"/>
</dbReference>
<dbReference type="NCBIfam" id="TIGR01930">
    <property type="entry name" value="AcCoA-C-Actrans"/>
    <property type="match status" value="1"/>
</dbReference>
<dbReference type="CDD" id="cd00751">
    <property type="entry name" value="thiolase"/>
    <property type="match status" value="1"/>
</dbReference>
<protein>
    <submittedName>
        <fullName evidence="8">3-ketoacyl-CoA thiolase Acetyl-CoA acetyltransferase</fullName>
        <ecNumber evidence="8">2.3.1.16</ecNumber>
        <ecNumber evidence="8">2.3.1.9</ecNumber>
    </submittedName>
</protein>
<evidence type="ECO:0000256" key="3">
    <source>
        <dbReference type="ARBA" id="ARBA00023315"/>
    </source>
</evidence>
<proteinExistence type="inferred from homology"/>
<dbReference type="EC" id="2.3.1.16" evidence="8"/>
<dbReference type="EMBL" id="JMSZ01000016">
    <property type="protein sequence ID" value="KDE40410.1"/>
    <property type="molecule type" value="Genomic_DNA"/>
</dbReference>
<feature type="active site" description="Acyl-thioester intermediate" evidence="4">
    <location>
        <position position="108"/>
    </location>
</feature>
<comment type="caution">
    <text evidence="8">The sequence shown here is derived from an EMBL/GenBank/DDBJ whole genome shotgun (WGS) entry which is preliminary data.</text>
</comment>
<feature type="active site" description="Proton acceptor" evidence="4">
    <location>
        <position position="397"/>
    </location>
</feature>
<dbReference type="GO" id="GO:0044281">
    <property type="term" value="P:small molecule metabolic process"/>
    <property type="evidence" value="ECO:0007669"/>
    <property type="project" value="UniProtKB-ARBA"/>
</dbReference>
<name>A0A063Y5I7_9GAMM</name>
<dbReference type="FunFam" id="3.40.47.10:FF:000010">
    <property type="entry name" value="Acetyl-CoA acetyltransferase (Thiolase)"/>
    <property type="match status" value="1"/>
</dbReference>
<gene>
    <name evidence="8" type="ORF">ADINL_1002</name>
</gene>
<dbReference type="InterPro" id="IPR020617">
    <property type="entry name" value="Thiolase_C"/>
</dbReference>
<dbReference type="EC" id="2.3.1.9" evidence="8"/>
<organism evidence="8 9">
    <name type="scientific">Nitrincola lacisaponensis</name>
    <dbReference type="NCBI Taxonomy" id="267850"/>
    <lineage>
        <taxon>Bacteria</taxon>
        <taxon>Pseudomonadati</taxon>
        <taxon>Pseudomonadota</taxon>
        <taxon>Gammaproteobacteria</taxon>
        <taxon>Oceanospirillales</taxon>
        <taxon>Oceanospirillaceae</taxon>
        <taxon>Nitrincola</taxon>
    </lineage>
</organism>
<dbReference type="InterPro" id="IPR020610">
    <property type="entry name" value="Thiolase_AS"/>
</dbReference>
<evidence type="ECO:0000313" key="8">
    <source>
        <dbReference type="EMBL" id="KDE40410.1"/>
    </source>
</evidence>
<dbReference type="PANTHER" id="PTHR18919:SF107">
    <property type="entry name" value="ACETYL-COA ACETYLTRANSFERASE, CYTOSOLIC"/>
    <property type="match status" value="1"/>
</dbReference>
<feature type="domain" description="Thiolase N-terminal" evidence="6">
    <location>
        <begin position="23"/>
        <end position="280"/>
    </location>
</feature>
<dbReference type="InterPro" id="IPR016039">
    <property type="entry name" value="Thiolase-like"/>
</dbReference>
<dbReference type="AlphaFoldDB" id="A0A063Y5I7"/>
<dbReference type="PROSITE" id="PS00099">
    <property type="entry name" value="THIOLASE_3"/>
    <property type="match status" value="1"/>
</dbReference>
<keyword evidence="9" id="KW-1185">Reference proteome</keyword>
<dbReference type="InterPro" id="IPR020616">
    <property type="entry name" value="Thiolase_N"/>
</dbReference>
<evidence type="ECO:0000313" key="9">
    <source>
        <dbReference type="Proteomes" id="UP000027318"/>
    </source>
</evidence>
<accession>A0A063Y5I7</accession>
<dbReference type="SUPFAM" id="SSF53901">
    <property type="entry name" value="Thiolase-like"/>
    <property type="match status" value="2"/>
</dbReference>
<sequence>MLSVIYILYKCNKKDLVMKTRDVYVVAAVRTAIGGFGGSLKDHPPADLAGKVVAEALTRSGLDASQIGHCVFGNVVPTERRDLYMSRVAALQGGLPDTTPALTVNRLCGSGLQAIVTAAQQIELGVCEAAVAGGAESMSRTNYWMPSGRWGQRMGDAQVLDSMVGALTCPMENVHMGVTAENIAEKWQISREDQDMLAMQSHLRAQQAIEEGRFKSQILPVAVKTRQGEQLFDTDEHLRYNCTLDDMAKLRPVFRKDGSVTAGNASGLNDAAAAVVLVSGELLESSGAKPMARLVGYTFAGVEPRYMGIGPVPAVKSLLDQHGLQVGDIDLWEVNEAFAAQALAVLRDLDLPNERVNPNGSGISLGHPIGATGAVISVKALYELERIHGRYAVVTMCIGGGQGIAALFERS</sequence>
<dbReference type="InterPro" id="IPR002155">
    <property type="entry name" value="Thiolase"/>
</dbReference>
<feature type="active site" description="Proton acceptor" evidence="4">
    <location>
        <position position="367"/>
    </location>
</feature>